<evidence type="ECO:0000259" key="2">
    <source>
        <dbReference type="Pfam" id="PF16103"/>
    </source>
</evidence>
<dbReference type="Proteomes" id="UP001199816">
    <property type="component" value="Unassembled WGS sequence"/>
</dbReference>
<keyword evidence="1" id="KW-0732">Signal</keyword>
<dbReference type="InterPro" id="IPR032247">
    <property type="entry name" value="DUF4822"/>
</dbReference>
<dbReference type="Gene3D" id="2.40.128.540">
    <property type="entry name" value="Domain of unknown function DUF4822"/>
    <property type="match status" value="1"/>
</dbReference>
<dbReference type="PROSITE" id="PS51257">
    <property type="entry name" value="PROKAR_LIPOPROTEIN"/>
    <property type="match status" value="1"/>
</dbReference>
<gene>
    <name evidence="3" type="ORF">LQ567_00125</name>
</gene>
<dbReference type="RefSeq" id="WP_231001931.1">
    <property type="nucleotide sequence ID" value="NZ_JAJNEC010000001.1"/>
</dbReference>
<keyword evidence="4" id="KW-1185">Reference proteome</keyword>
<evidence type="ECO:0000313" key="4">
    <source>
        <dbReference type="Proteomes" id="UP001199816"/>
    </source>
</evidence>
<feature type="chain" id="PRO_5045998962" evidence="1">
    <location>
        <begin position="19"/>
        <end position="158"/>
    </location>
</feature>
<evidence type="ECO:0000313" key="3">
    <source>
        <dbReference type="EMBL" id="MCD2421148.1"/>
    </source>
</evidence>
<proteinExistence type="predicted"/>
<dbReference type="Pfam" id="PF16103">
    <property type="entry name" value="DUF4822"/>
    <property type="match status" value="1"/>
</dbReference>
<reference evidence="3 4" key="1">
    <citation type="submission" date="2021-11" db="EMBL/GenBank/DDBJ databases">
        <title>Genomic of Niabella pedocola.</title>
        <authorList>
            <person name="Wu T."/>
        </authorList>
    </citation>
    <scope>NUCLEOTIDE SEQUENCE [LARGE SCALE GENOMIC DNA]</scope>
    <source>
        <strain evidence="3 4">JCM 31011</strain>
    </source>
</reference>
<accession>A0ABS8PLM8</accession>
<dbReference type="EMBL" id="JAJNEC010000001">
    <property type="protein sequence ID" value="MCD2421148.1"/>
    <property type="molecule type" value="Genomic_DNA"/>
</dbReference>
<evidence type="ECO:0000256" key="1">
    <source>
        <dbReference type="SAM" id="SignalP"/>
    </source>
</evidence>
<feature type="signal peptide" evidence="1">
    <location>
        <begin position="1"/>
        <end position="18"/>
    </location>
</feature>
<sequence length="158" mass="17665">MRISVFVAVSMFFLSLFAACSKDKDQTPVPTQTPSEVLASTAWETTSAKNAEGKQVALSDPNVSNFVGFAYFKTDSKFTMYNLDNSPKMKGDWWLSLDGKTRFIIARNDAGAELFRREVEITVLTKAEFTYRIYPTAGNKAVYFDIVHTPTTHAEPAK</sequence>
<name>A0ABS8PLM8_9BACT</name>
<comment type="caution">
    <text evidence="3">The sequence shown here is derived from an EMBL/GenBank/DDBJ whole genome shotgun (WGS) entry which is preliminary data.</text>
</comment>
<protein>
    <submittedName>
        <fullName evidence="3">DUF4822 domain-containing protein</fullName>
    </submittedName>
</protein>
<organism evidence="3 4">
    <name type="scientific">Niabella pedocola</name>
    <dbReference type="NCBI Taxonomy" id="1752077"/>
    <lineage>
        <taxon>Bacteria</taxon>
        <taxon>Pseudomonadati</taxon>
        <taxon>Bacteroidota</taxon>
        <taxon>Chitinophagia</taxon>
        <taxon>Chitinophagales</taxon>
        <taxon>Chitinophagaceae</taxon>
        <taxon>Niabella</taxon>
    </lineage>
</organism>
<feature type="domain" description="DUF4822" evidence="2">
    <location>
        <begin position="36"/>
        <end position="156"/>
    </location>
</feature>